<protein>
    <submittedName>
        <fullName evidence="2">Uncharacterized protein</fullName>
    </submittedName>
</protein>
<organism evidence="2 3">
    <name type="scientific">Plakobranchus ocellatus</name>
    <dbReference type="NCBI Taxonomy" id="259542"/>
    <lineage>
        <taxon>Eukaryota</taxon>
        <taxon>Metazoa</taxon>
        <taxon>Spiralia</taxon>
        <taxon>Lophotrochozoa</taxon>
        <taxon>Mollusca</taxon>
        <taxon>Gastropoda</taxon>
        <taxon>Heterobranchia</taxon>
        <taxon>Euthyneura</taxon>
        <taxon>Panpulmonata</taxon>
        <taxon>Sacoglossa</taxon>
        <taxon>Placobranchoidea</taxon>
        <taxon>Plakobranchidae</taxon>
        <taxon>Plakobranchus</taxon>
    </lineage>
</organism>
<comment type="caution">
    <text evidence="2">The sequence shown here is derived from an EMBL/GenBank/DDBJ whole genome shotgun (WGS) entry which is preliminary data.</text>
</comment>
<accession>A0AAV3YXZ3</accession>
<evidence type="ECO:0000313" key="3">
    <source>
        <dbReference type="Proteomes" id="UP000735302"/>
    </source>
</evidence>
<feature type="region of interest" description="Disordered" evidence="1">
    <location>
        <begin position="1"/>
        <end position="24"/>
    </location>
</feature>
<feature type="compositionally biased region" description="Polar residues" evidence="1">
    <location>
        <begin position="12"/>
        <end position="24"/>
    </location>
</feature>
<dbReference type="Proteomes" id="UP000735302">
    <property type="component" value="Unassembled WGS sequence"/>
</dbReference>
<proteinExistence type="predicted"/>
<keyword evidence="3" id="KW-1185">Reference proteome</keyword>
<name>A0AAV3YXZ3_9GAST</name>
<evidence type="ECO:0000256" key="1">
    <source>
        <dbReference type="SAM" id="MobiDB-lite"/>
    </source>
</evidence>
<reference evidence="2 3" key="1">
    <citation type="journal article" date="2021" name="Elife">
        <title>Chloroplast acquisition without the gene transfer in kleptoplastic sea slugs, Plakobranchus ocellatus.</title>
        <authorList>
            <person name="Maeda T."/>
            <person name="Takahashi S."/>
            <person name="Yoshida T."/>
            <person name="Shimamura S."/>
            <person name="Takaki Y."/>
            <person name="Nagai Y."/>
            <person name="Toyoda A."/>
            <person name="Suzuki Y."/>
            <person name="Arimoto A."/>
            <person name="Ishii H."/>
            <person name="Satoh N."/>
            <person name="Nishiyama T."/>
            <person name="Hasebe M."/>
            <person name="Maruyama T."/>
            <person name="Minagawa J."/>
            <person name="Obokata J."/>
            <person name="Shigenobu S."/>
        </authorList>
    </citation>
    <scope>NUCLEOTIDE SEQUENCE [LARGE SCALE GENOMIC DNA]</scope>
</reference>
<dbReference type="EMBL" id="BLXT01001665">
    <property type="protein sequence ID" value="GFN87206.1"/>
    <property type="molecule type" value="Genomic_DNA"/>
</dbReference>
<feature type="compositionally biased region" description="Basic and acidic residues" evidence="1">
    <location>
        <begin position="1"/>
        <end position="11"/>
    </location>
</feature>
<sequence>MKCLDISKDQQQHSVQTDKTSENQGQIQNYRAMEIHASDADEGFRISHQPVKSLGRRNGSSLKDAKRGSEALEHASVDLQVTDMCGLPQQMPGKCKECSLQVILSQSSCGHFYHTRSAPQL</sequence>
<dbReference type="AlphaFoldDB" id="A0AAV3YXZ3"/>
<gene>
    <name evidence="2" type="ORF">PoB_001371200</name>
</gene>
<evidence type="ECO:0000313" key="2">
    <source>
        <dbReference type="EMBL" id="GFN87206.1"/>
    </source>
</evidence>